<evidence type="ECO:0000313" key="2">
    <source>
        <dbReference type="Proteomes" id="UP000659062"/>
    </source>
</evidence>
<protein>
    <submittedName>
        <fullName evidence="1">LRC14 protein</fullName>
    </submittedName>
</protein>
<evidence type="ECO:0000313" key="1">
    <source>
        <dbReference type="EMBL" id="NXD46225.1"/>
    </source>
</evidence>
<dbReference type="Proteomes" id="UP000659062">
    <property type="component" value="Unassembled WGS sequence"/>
</dbReference>
<sequence>DPYGDCVEAVIQAVVAQLQREEEKPGHHSSGCRLRVLDMTGFSDDPDWLRCLSRTQALARACVEVSKHQQEFQRHRAKLHTGCSGASTA</sequence>
<dbReference type="EMBL" id="WBNE01000413">
    <property type="protein sequence ID" value="NXD46225.1"/>
    <property type="molecule type" value="Genomic_DNA"/>
</dbReference>
<feature type="non-terminal residue" evidence="1">
    <location>
        <position position="89"/>
    </location>
</feature>
<accession>A0A851W0W8</accession>
<keyword evidence="2" id="KW-1185">Reference proteome</keyword>
<name>A0A851W0W8_9PASS</name>
<reference evidence="1" key="1">
    <citation type="submission" date="2019-09" db="EMBL/GenBank/DDBJ databases">
        <title>Bird 10,000 Genomes (B10K) Project - Family phase.</title>
        <authorList>
            <person name="Zhang G."/>
        </authorList>
    </citation>
    <scope>NUCLEOTIDE SEQUENCE</scope>
    <source>
        <strain evidence="1">OUT-0061</strain>
        <tissue evidence="1">Blood</tissue>
    </source>
</reference>
<proteinExistence type="predicted"/>
<organism evidence="1 2">
    <name type="scientific">Copsychus sechellarum</name>
    <dbReference type="NCBI Taxonomy" id="797021"/>
    <lineage>
        <taxon>Eukaryota</taxon>
        <taxon>Metazoa</taxon>
        <taxon>Chordata</taxon>
        <taxon>Craniata</taxon>
        <taxon>Vertebrata</taxon>
        <taxon>Euteleostomi</taxon>
        <taxon>Archelosauria</taxon>
        <taxon>Archosauria</taxon>
        <taxon>Dinosauria</taxon>
        <taxon>Saurischia</taxon>
        <taxon>Theropoda</taxon>
        <taxon>Coelurosauria</taxon>
        <taxon>Aves</taxon>
        <taxon>Neognathae</taxon>
        <taxon>Neoaves</taxon>
        <taxon>Telluraves</taxon>
        <taxon>Australaves</taxon>
        <taxon>Passeriformes</taxon>
        <taxon>Muscicapidae</taxon>
        <taxon>Copsychus</taxon>
    </lineage>
</organism>
<feature type="non-terminal residue" evidence="1">
    <location>
        <position position="1"/>
    </location>
</feature>
<gene>
    <name evidence="1" type="primary">Lrrc14_16</name>
    <name evidence="1" type="ORF">COPSEC_R16452</name>
</gene>
<dbReference type="AlphaFoldDB" id="A0A851W0W8"/>
<dbReference type="OrthoDB" id="6479713at2759"/>
<comment type="caution">
    <text evidence="1">The sequence shown here is derived from an EMBL/GenBank/DDBJ whole genome shotgun (WGS) entry which is preliminary data.</text>
</comment>